<feature type="transmembrane region" description="Helical" evidence="7">
    <location>
        <begin position="41"/>
        <end position="62"/>
    </location>
</feature>
<evidence type="ECO:0000256" key="3">
    <source>
        <dbReference type="ARBA" id="ARBA00022475"/>
    </source>
</evidence>
<sequence>MADSTPSDEMFKEAQVKTMLARSPMDGILRRWQSIGQGNVAAIRLNWVTFLFATLCTWVWAICCVAGDKEDRAEILTYFQSSKLWVTQNFTWAYILTQDVWCAFLIYLMFSRFGSMKLCRKGEDEKKPRFNDFTWFCMLFTCGVAVGLYVYGVAEPLYFYRQPYSWGGKGGYHYDIVKASVENDGQRAQQAIFMAVYHWGIHGWVPYILLALLCGITSYRWGLPMTIRSCFYPLFGDHALGLVGDIIDAVSISTTTFGVCTSLSLGVGQLAGGLQFYINIFCKANEECEKVGGTWDITGYGAENCFGYDPATPPSSCKASFLKTDETKRDTFNVLIVIITLIATVSVISGLKNGIKILSKVAFSLGLLVCLIVLLGDNTWYFLSVMVQTTGYYLQYIVQVGFDCEAFNQLDFEFRDEGSLYWGSQGSKSAISKLAAVGFARGSIESAGSDCGDQANLCTMGVISGAMGAMLASPGVQKLTATAALTAFRMSQKSIDDAAAKYTNLMEKAFNGDAPAGIPCGSGWNATNVNPITIEAYPVKPTSFKDQPFCYQYTGTNLIDCQAAWAGGFPKCPETTMKETPQWGMCEKYYLTCSKASTYFDDTAPQFMDWWTIFYWAWWITWAPFVGFFVALISEGRTIRNVIIGGFIAPTLFAILWFSVFGGMAIKMQRTAELALSVKPDALHAAVQCGEHYGSSSDGFKVPITPEAKMLAEAGYYMLPCFPRDDQIYILFSPFKNLTAFAWVFLWLGLFIYFITSSDSGSMVDDIIGSSGLSPPYIPYWQKVFWCWTEGCVAIMLILGASEGNVSQASNSLRAASIILGLPYTVFLCMMCPSLYRALKKEVGDTDITTSYRFNTQLLDIFEMFKPRGGSPCSPMTYVTEIAVACFFPFIGVKAAYDRCFPTKPMESIMYAFLVQVGWITWFIMQFLEISTVNMSVLSWVAYIFFTCIVAFVRGELRGKENVWGSPADDFVVALTIWPFVLAQMKMHADTDGKDKPLYFASADELIAELAEADGKSTTIKSTTVTTSPSEMVSSA</sequence>
<dbReference type="GO" id="GO:0005886">
    <property type="term" value="C:plasma membrane"/>
    <property type="evidence" value="ECO:0007669"/>
    <property type="project" value="UniProtKB-SubCell"/>
</dbReference>
<feature type="transmembrane region" description="Helical" evidence="7">
    <location>
        <begin position="357"/>
        <end position="376"/>
    </location>
</feature>
<keyword evidence="5 7" id="KW-1133">Transmembrane helix</keyword>
<evidence type="ECO:0000256" key="6">
    <source>
        <dbReference type="ARBA" id="ARBA00023136"/>
    </source>
</evidence>
<feature type="transmembrane region" description="Helical" evidence="7">
    <location>
        <begin position="613"/>
        <end position="633"/>
    </location>
</feature>
<feature type="transmembrane region" description="Helical" evidence="7">
    <location>
        <begin position="130"/>
        <end position="151"/>
    </location>
</feature>
<feature type="transmembrane region" description="Helical" evidence="7">
    <location>
        <begin position="909"/>
        <end position="928"/>
    </location>
</feature>
<feature type="transmembrane region" description="Helical" evidence="7">
    <location>
        <begin position="876"/>
        <end position="897"/>
    </location>
</feature>
<accession>A0A7S3AL85</accession>
<feature type="transmembrane region" description="Helical" evidence="7">
    <location>
        <begin position="332"/>
        <end position="351"/>
    </location>
</feature>
<dbReference type="PANTHER" id="PTHR30047:SF7">
    <property type="entry name" value="HIGH-AFFINITY CHOLINE TRANSPORT PROTEIN"/>
    <property type="match status" value="1"/>
</dbReference>
<proteinExistence type="predicted"/>
<comment type="subcellular location">
    <subcellularLocation>
        <location evidence="1">Cell membrane</location>
        <topology evidence="1">Multi-pass membrane protein</topology>
    </subcellularLocation>
</comment>
<feature type="transmembrane region" description="Helical" evidence="7">
    <location>
        <begin position="91"/>
        <end position="110"/>
    </location>
</feature>
<dbReference type="EMBL" id="HBHX01016335">
    <property type="protein sequence ID" value="CAE0108479.1"/>
    <property type="molecule type" value="Transcribed_RNA"/>
</dbReference>
<evidence type="ECO:0000256" key="7">
    <source>
        <dbReference type="SAM" id="Phobius"/>
    </source>
</evidence>
<feature type="transmembrane region" description="Helical" evidence="7">
    <location>
        <begin position="780"/>
        <end position="801"/>
    </location>
</feature>
<dbReference type="AlphaFoldDB" id="A0A7S3AL85"/>
<feature type="transmembrane region" description="Helical" evidence="7">
    <location>
        <begin position="204"/>
        <end position="223"/>
    </location>
</feature>
<evidence type="ECO:0000313" key="8">
    <source>
        <dbReference type="EMBL" id="CAE0108479.1"/>
    </source>
</evidence>
<feature type="transmembrane region" description="Helical" evidence="7">
    <location>
        <begin position="738"/>
        <end position="756"/>
    </location>
</feature>
<evidence type="ECO:0000256" key="2">
    <source>
        <dbReference type="ARBA" id="ARBA00022448"/>
    </source>
</evidence>
<dbReference type="InterPro" id="IPR000060">
    <property type="entry name" value="BCCT_transptr"/>
</dbReference>
<dbReference type="PANTHER" id="PTHR30047">
    <property type="entry name" value="HIGH-AFFINITY CHOLINE TRANSPORT PROTEIN-RELATED"/>
    <property type="match status" value="1"/>
</dbReference>
<name>A0A7S3AL85_9EUKA</name>
<feature type="transmembrane region" description="Helical" evidence="7">
    <location>
        <begin position="934"/>
        <end position="953"/>
    </location>
</feature>
<feature type="transmembrane region" description="Helical" evidence="7">
    <location>
        <begin position="813"/>
        <end position="836"/>
    </location>
</feature>
<evidence type="ECO:0000256" key="1">
    <source>
        <dbReference type="ARBA" id="ARBA00004651"/>
    </source>
</evidence>
<feature type="transmembrane region" description="Helical" evidence="7">
    <location>
        <begin position="639"/>
        <end position="660"/>
    </location>
</feature>
<keyword evidence="4 7" id="KW-0812">Transmembrane</keyword>
<evidence type="ECO:0000256" key="4">
    <source>
        <dbReference type="ARBA" id="ARBA00022692"/>
    </source>
</evidence>
<evidence type="ECO:0000256" key="5">
    <source>
        <dbReference type="ARBA" id="ARBA00022989"/>
    </source>
</evidence>
<dbReference type="Pfam" id="PF02028">
    <property type="entry name" value="BCCT"/>
    <property type="match status" value="4"/>
</dbReference>
<keyword evidence="2" id="KW-0813">Transport</keyword>
<keyword evidence="3" id="KW-1003">Cell membrane</keyword>
<organism evidence="8">
    <name type="scientific">Haptolina ericina</name>
    <dbReference type="NCBI Taxonomy" id="156174"/>
    <lineage>
        <taxon>Eukaryota</taxon>
        <taxon>Haptista</taxon>
        <taxon>Haptophyta</taxon>
        <taxon>Prymnesiophyceae</taxon>
        <taxon>Prymnesiales</taxon>
        <taxon>Prymnesiaceae</taxon>
        <taxon>Haptolina</taxon>
    </lineage>
</organism>
<keyword evidence="6 7" id="KW-0472">Membrane</keyword>
<protein>
    <submittedName>
        <fullName evidence="8">Uncharacterized protein</fullName>
    </submittedName>
</protein>
<dbReference type="GO" id="GO:0022857">
    <property type="term" value="F:transmembrane transporter activity"/>
    <property type="evidence" value="ECO:0007669"/>
    <property type="project" value="InterPro"/>
</dbReference>
<gene>
    <name evidence="8" type="ORF">HERI1096_LOCUS9139</name>
</gene>
<reference evidence="8" key="1">
    <citation type="submission" date="2021-01" db="EMBL/GenBank/DDBJ databases">
        <authorList>
            <person name="Corre E."/>
            <person name="Pelletier E."/>
            <person name="Niang G."/>
            <person name="Scheremetjew M."/>
            <person name="Finn R."/>
            <person name="Kale V."/>
            <person name="Holt S."/>
            <person name="Cochrane G."/>
            <person name="Meng A."/>
            <person name="Brown T."/>
            <person name="Cohen L."/>
        </authorList>
    </citation>
    <scope>NUCLEOTIDE SEQUENCE</scope>
    <source>
        <strain evidence="8">CCMP281</strain>
    </source>
</reference>